<gene>
    <name evidence="3" type="ORF">CA12_01510</name>
</gene>
<dbReference type="OrthoDB" id="111691at2"/>
<feature type="transmembrane region" description="Helical" evidence="2">
    <location>
        <begin position="206"/>
        <end position="227"/>
    </location>
</feature>
<sequence length="489" mass="53223">MSRLLAESPTADVPRPVAPGPAVPRPVAPGRETQPRLARPGQTLFRVIWRWHFYAGLFVAPIVIVAALTGGIYLFAAEIGDVANREQLFAAESTAGGEPAAAQAIVDAAEAALPEQRATGLTWHADARRTVEVKMEPRPSATDAADSEADAGEGGGGRRGRGTTVYVHPSTAEVQAVSGGPQKLSGFFRVVLEIHRTLFAGTPGRIVVELATCWTIVLFLTGAYLWWPRRKEKVRGVWKARWSAKPYTRLRDLHALTGIYLWPVCMTIFVTGLFYTLVWGKSFHVVSAPLFAATAPTADDPPPGETAEEDAAPRFTFGQAVAEARAFDPARDVTISIPHEPGAHYEVSAINDYARGTYGAMNSTGFKLHRHTGDAFGHEDLADNERYWWHTWAYPLHVGSVFGPASKVLWLIACVALVALPVTGLWMWWKRRPAGRTGFPRDTSAEAVPVWLWGGIALLCVLLPAFGLSAALVALCEWSLSRRRAARGH</sequence>
<dbReference type="EMBL" id="CP036265">
    <property type="protein sequence ID" value="QDT14083.1"/>
    <property type="molecule type" value="Genomic_DNA"/>
</dbReference>
<dbReference type="PANTHER" id="PTHR34219">
    <property type="entry name" value="IRON-REGULATED INNER MEMBRANE PROTEIN-RELATED"/>
    <property type="match status" value="1"/>
</dbReference>
<accession>A0A517P414</accession>
<proteinExistence type="predicted"/>
<protein>
    <submittedName>
        <fullName evidence="3">PepSY-associated TM helix</fullName>
    </submittedName>
</protein>
<dbReference type="InterPro" id="IPR005625">
    <property type="entry name" value="PepSY-ass_TM"/>
</dbReference>
<dbReference type="Proteomes" id="UP000318741">
    <property type="component" value="Chromosome"/>
</dbReference>
<keyword evidence="2" id="KW-1133">Transmembrane helix</keyword>
<evidence type="ECO:0000313" key="3">
    <source>
        <dbReference type="EMBL" id="QDT14083.1"/>
    </source>
</evidence>
<feature type="compositionally biased region" description="Pro residues" evidence="1">
    <location>
        <begin position="16"/>
        <end position="27"/>
    </location>
</feature>
<name>A0A517P414_9PLAN</name>
<dbReference type="KEGG" id="acaf:CA12_01510"/>
<feature type="transmembrane region" description="Helical" evidence="2">
    <location>
        <begin position="53"/>
        <end position="76"/>
    </location>
</feature>
<feature type="transmembrane region" description="Helical" evidence="2">
    <location>
        <begin position="259"/>
        <end position="278"/>
    </location>
</feature>
<evidence type="ECO:0000313" key="4">
    <source>
        <dbReference type="Proteomes" id="UP000318741"/>
    </source>
</evidence>
<evidence type="ECO:0000256" key="1">
    <source>
        <dbReference type="SAM" id="MobiDB-lite"/>
    </source>
</evidence>
<dbReference type="RefSeq" id="WP_145356687.1">
    <property type="nucleotide sequence ID" value="NZ_CP036265.1"/>
</dbReference>
<dbReference type="Pfam" id="PF03929">
    <property type="entry name" value="PepSY_TM"/>
    <property type="match status" value="1"/>
</dbReference>
<organism evidence="3 4">
    <name type="scientific">Alienimonas californiensis</name>
    <dbReference type="NCBI Taxonomy" id="2527989"/>
    <lineage>
        <taxon>Bacteria</taxon>
        <taxon>Pseudomonadati</taxon>
        <taxon>Planctomycetota</taxon>
        <taxon>Planctomycetia</taxon>
        <taxon>Planctomycetales</taxon>
        <taxon>Planctomycetaceae</taxon>
        <taxon>Alienimonas</taxon>
    </lineage>
</organism>
<feature type="transmembrane region" description="Helical" evidence="2">
    <location>
        <begin position="449"/>
        <end position="475"/>
    </location>
</feature>
<reference evidence="3 4" key="1">
    <citation type="submission" date="2019-02" db="EMBL/GenBank/DDBJ databases">
        <title>Deep-cultivation of Planctomycetes and their phenomic and genomic characterization uncovers novel biology.</title>
        <authorList>
            <person name="Wiegand S."/>
            <person name="Jogler M."/>
            <person name="Boedeker C."/>
            <person name="Pinto D."/>
            <person name="Vollmers J."/>
            <person name="Rivas-Marin E."/>
            <person name="Kohn T."/>
            <person name="Peeters S.H."/>
            <person name="Heuer A."/>
            <person name="Rast P."/>
            <person name="Oberbeckmann S."/>
            <person name="Bunk B."/>
            <person name="Jeske O."/>
            <person name="Meyerdierks A."/>
            <person name="Storesund J.E."/>
            <person name="Kallscheuer N."/>
            <person name="Luecker S."/>
            <person name="Lage O.M."/>
            <person name="Pohl T."/>
            <person name="Merkel B.J."/>
            <person name="Hornburger P."/>
            <person name="Mueller R.-W."/>
            <person name="Bruemmer F."/>
            <person name="Labrenz M."/>
            <person name="Spormann A.M."/>
            <person name="Op den Camp H."/>
            <person name="Overmann J."/>
            <person name="Amann R."/>
            <person name="Jetten M.S.M."/>
            <person name="Mascher T."/>
            <person name="Medema M.H."/>
            <person name="Devos D.P."/>
            <person name="Kaster A.-K."/>
            <person name="Ovreas L."/>
            <person name="Rohde M."/>
            <person name="Galperin M.Y."/>
            <person name="Jogler C."/>
        </authorList>
    </citation>
    <scope>NUCLEOTIDE SEQUENCE [LARGE SCALE GENOMIC DNA]</scope>
    <source>
        <strain evidence="3 4">CA12</strain>
    </source>
</reference>
<dbReference type="PANTHER" id="PTHR34219:SF1">
    <property type="entry name" value="PEPSY DOMAIN-CONTAINING PROTEIN"/>
    <property type="match status" value="1"/>
</dbReference>
<feature type="transmembrane region" description="Helical" evidence="2">
    <location>
        <begin position="408"/>
        <end position="429"/>
    </location>
</feature>
<keyword evidence="2" id="KW-0812">Transmembrane</keyword>
<keyword evidence="2" id="KW-0472">Membrane</keyword>
<evidence type="ECO:0000256" key="2">
    <source>
        <dbReference type="SAM" id="Phobius"/>
    </source>
</evidence>
<feature type="region of interest" description="Disordered" evidence="1">
    <location>
        <begin position="1"/>
        <end position="35"/>
    </location>
</feature>
<keyword evidence="4" id="KW-1185">Reference proteome</keyword>
<dbReference type="AlphaFoldDB" id="A0A517P414"/>
<feature type="region of interest" description="Disordered" evidence="1">
    <location>
        <begin position="132"/>
        <end position="164"/>
    </location>
</feature>